<evidence type="ECO:0000313" key="2">
    <source>
        <dbReference type="EMBL" id="KAF5952708.1"/>
    </source>
</evidence>
<dbReference type="EMBL" id="JACBKZ010000004">
    <property type="protein sequence ID" value="KAF5952708.1"/>
    <property type="molecule type" value="Genomic_DNA"/>
</dbReference>
<comment type="caution">
    <text evidence="2">The sequence shown here is derived from an EMBL/GenBank/DDBJ whole genome shotgun (WGS) entry which is preliminary data.</text>
</comment>
<dbReference type="Proteomes" id="UP000593564">
    <property type="component" value="Unassembled WGS sequence"/>
</dbReference>
<evidence type="ECO:0000313" key="3">
    <source>
        <dbReference type="Proteomes" id="UP000593564"/>
    </source>
</evidence>
<evidence type="ECO:0000256" key="1">
    <source>
        <dbReference type="SAM" id="MobiDB-lite"/>
    </source>
</evidence>
<gene>
    <name evidence="2" type="ORF">HYC85_010652</name>
</gene>
<sequence>MADSKVYTPIGGRSGSGSRGGRGGRGQNPVALSPELRERERESYREDGRRRERRGLRVRWMQVPQLCLQVLLQQM</sequence>
<reference evidence="3" key="1">
    <citation type="journal article" date="2020" name="Nat. Commun.">
        <title>Genome assembly of wild tea tree DASZ reveals pedigree and selection history of tea varieties.</title>
        <authorList>
            <person name="Zhang W."/>
            <person name="Zhang Y."/>
            <person name="Qiu H."/>
            <person name="Guo Y."/>
            <person name="Wan H."/>
            <person name="Zhang X."/>
            <person name="Scossa F."/>
            <person name="Alseekh S."/>
            <person name="Zhang Q."/>
            <person name="Wang P."/>
            <person name="Xu L."/>
            <person name="Schmidt M.H."/>
            <person name="Jia X."/>
            <person name="Li D."/>
            <person name="Zhu A."/>
            <person name="Guo F."/>
            <person name="Chen W."/>
            <person name="Ni D."/>
            <person name="Usadel B."/>
            <person name="Fernie A.R."/>
            <person name="Wen W."/>
        </authorList>
    </citation>
    <scope>NUCLEOTIDE SEQUENCE [LARGE SCALE GENOMIC DNA]</scope>
    <source>
        <strain evidence="3">cv. G240</strain>
    </source>
</reference>
<organism evidence="2 3">
    <name type="scientific">Camellia sinensis</name>
    <name type="common">Tea plant</name>
    <name type="synonym">Thea sinensis</name>
    <dbReference type="NCBI Taxonomy" id="4442"/>
    <lineage>
        <taxon>Eukaryota</taxon>
        <taxon>Viridiplantae</taxon>
        <taxon>Streptophyta</taxon>
        <taxon>Embryophyta</taxon>
        <taxon>Tracheophyta</taxon>
        <taxon>Spermatophyta</taxon>
        <taxon>Magnoliopsida</taxon>
        <taxon>eudicotyledons</taxon>
        <taxon>Gunneridae</taxon>
        <taxon>Pentapetalae</taxon>
        <taxon>asterids</taxon>
        <taxon>Ericales</taxon>
        <taxon>Theaceae</taxon>
        <taxon>Camellia</taxon>
    </lineage>
</organism>
<feature type="region of interest" description="Disordered" evidence="1">
    <location>
        <begin position="1"/>
        <end position="54"/>
    </location>
</feature>
<proteinExistence type="predicted"/>
<name>A0A7J7HL39_CAMSI</name>
<dbReference type="AlphaFoldDB" id="A0A7J7HL39"/>
<feature type="compositionally biased region" description="Gly residues" evidence="1">
    <location>
        <begin position="12"/>
        <end position="26"/>
    </location>
</feature>
<protein>
    <submittedName>
        <fullName evidence="2">Uncharacterized protein</fullName>
    </submittedName>
</protein>
<accession>A0A7J7HL39</accession>
<feature type="compositionally biased region" description="Basic and acidic residues" evidence="1">
    <location>
        <begin position="35"/>
        <end position="50"/>
    </location>
</feature>
<keyword evidence="3" id="KW-1185">Reference proteome</keyword>
<reference evidence="2 3" key="2">
    <citation type="submission" date="2020-07" db="EMBL/GenBank/DDBJ databases">
        <title>Genome assembly of wild tea tree DASZ reveals pedigree and selection history of tea varieties.</title>
        <authorList>
            <person name="Zhang W."/>
        </authorList>
    </citation>
    <scope>NUCLEOTIDE SEQUENCE [LARGE SCALE GENOMIC DNA]</scope>
    <source>
        <strain evidence="3">cv. G240</strain>
        <tissue evidence="2">Leaf</tissue>
    </source>
</reference>